<sequence length="696" mass="76157">MTAQVDECLLGLKAEKHLDRERALRKFQELITQAGTSADRDVLVDGVKSLLTSSTWEHKIGGLMAAKVLVDKCDVACFDDLMVAESLRLLEDDEVRVRLAVGQLLRALAGKHGLSVVEACQETLLGSITNHFDREGEGARGDSAFSSGYITPSAYGTAAAAPGSPARSGSPNLLAALLHSSYQPLVPGVGQMRHGTEGWKCLETSMKAYQQLVEGTGPAVAPYITEEVQDLLHRSMHHPNRFVRETAHFTAASMCEALAGPRLLGIGQELAERLADGLSDNWSQVRYAACVATRTFLKCVGQEEQHRFLPTLTGPMCLNRYYIAEGVRLYAQETWRRVMGDSGRATVAKYINQVVFYYISQSKASNHAVREASCAVMAELAEKVDRQAVSPHVPDLLRALLLCFKDSSWPVRDAACTACGRCVLSYPEETREVLDSLYSLWFDHLWDNIPTVRENSASALANTIRAYGEEATTKVVAVLRELLPQAYQQPAESQKYSELENTTTFGVAARRKRDNDPAVHSNQDMFSCGSLSARFSTERLVRSDGCNDYGFARAKEAWEGSDGAIHMVKELAAVAPAAAAEFIPQVADLARLASFQHAYNMHESIWRGLPGLAASLGVKAFKGQYLELFLPPLFADLRCGHQLAEAEAGKCISALRDLVGPRIFAGRLDEQQRAAMESNPNILPPKGQPGLEAVMH</sequence>
<name>A0A383W1A5_TETOB</name>
<feature type="region of interest" description="Disordered" evidence="1">
    <location>
        <begin position="675"/>
        <end position="696"/>
    </location>
</feature>
<dbReference type="Proteomes" id="UP000256970">
    <property type="component" value="Unassembled WGS sequence"/>
</dbReference>
<dbReference type="AlphaFoldDB" id="A0A383W1A5"/>
<accession>A0A383W1A5</accession>
<evidence type="ECO:0000259" key="2">
    <source>
        <dbReference type="Pfam" id="PF25757"/>
    </source>
</evidence>
<dbReference type="PANTHER" id="PTHR16216:SF2">
    <property type="entry name" value="DYNEIN AXONEMAL ASSEMBLY FACTOR 5"/>
    <property type="match status" value="1"/>
</dbReference>
<dbReference type="InterPro" id="IPR016024">
    <property type="entry name" value="ARM-type_fold"/>
</dbReference>
<dbReference type="Pfam" id="PF25757">
    <property type="entry name" value="TPR_DNAAF5"/>
    <property type="match status" value="1"/>
</dbReference>
<evidence type="ECO:0000313" key="4">
    <source>
        <dbReference type="Proteomes" id="UP000256970"/>
    </source>
</evidence>
<dbReference type="InterPro" id="IPR057978">
    <property type="entry name" value="TPR_DAAF5"/>
</dbReference>
<evidence type="ECO:0000313" key="3">
    <source>
        <dbReference type="EMBL" id="SZX70883.1"/>
    </source>
</evidence>
<proteinExistence type="predicted"/>
<keyword evidence="4" id="KW-1185">Reference proteome</keyword>
<evidence type="ECO:0000256" key="1">
    <source>
        <dbReference type="SAM" id="MobiDB-lite"/>
    </source>
</evidence>
<dbReference type="STRING" id="3088.A0A383W1A5"/>
<protein>
    <recommendedName>
        <fullName evidence="2">Dynein axonemal assembly factor 5 TPR repeats domain-containing protein</fullName>
    </recommendedName>
</protein>
<organism evidence="3 4">
    <name type="scientific">Tetradesmus obliquus</name>
    <name type="common">Green alga</name>
    <name type="synonym">Acutodesmus obliquus</name>
    <dbReference type="NCBI Taxonomy" id="3088"/>
    <lineage>
        <taxon>Eukaryota</taxon>
        <taxon>Viridiplantae</taxon>
        <taxon>Chlorophyta</taxon>
        <taxon>core chlorophytes</taxon>
        <taxon>Chlorophyceae</taxon>
        <taxon>CS clade</taxon>
        <taxon>Sphaeropleales</taxon>
        <taxon>Scenedesmaceae</taxon>
        <taxon>Tetradesmus</taxon>
    </lineage>
</organism>
<reference evidence="3 4" key="1">
    <citation type="submission" date="2016-10" db="EMBL/GenBank/DDBJ databases">
        <authorList>
            <person name="Cai Z."/>
        </authorList>
    </citation>
    <scope>NUCLEOTIDE SEQUENCE [LARGE SCALE GENOMIC DNA]</scope>
</reference>
<dbReference type="EMBL" id="FNXT01001016">
    <property type="protein sequence ID" value="SZX70883.1"/>
    <property type="molecule type" value="Genomic_DNA"/>
</dbReference>
<feature type="domain" description="Dynein axonemal assembly factor 5 TPR repeats" evidence="2">
    <location>
        <begin position="268"/>
        <end position="455"/>
    </location>
</feature>
<dbReference type="PANTHER" id="PTHR16216">
    <property type="entry name" value="DYNEIN ASSEMBLY FACTOR 5, AXONEMAL"/>
    <property type="match status" value="1"/>
</dbReference>
<dbReference type="InterPro" id="IPR011989">
    <property type="entry name" value="ARM-like"/>
</dbReference>
<dbReference type="InterPro" id="IPR052623">
    <property type="entry name" value="DAAF5"/>
</dbReference>
<dbReference type="Gene3D" id="1.25.10.10">
    <property type="entry name" value="Leucine-rich Repeat Variant"/>
    <property type="match status" value="3"/>
</dbReference>
<dbReference type="SUPFAM" id="SSF48371">
    <property type="entry name" value="ARM repeat"/>
    <property type="match status" value="1"/>
</dbReference>
<gene>
    <name evidence="3" type="ORF">BQ4739_LOCUS11043</name>
</gene>